<feature type="active site" evidence="5">
    <location>
        <position position="576"/>
    </location>
</feature>
<dbReference type="EMBL" id="DOGS01000319">
    <property type="protein sequence ID" value="HBQ50334.1"/>
    <property type="molecule type" value="Genomic_DNA"/>
</dbReference>
<proteinExistence type="predicted"/>
<feature type="non-terminal residue" evidence="6">
    <location>
        <position position="712"/>
    </location>
</feature>
<keyword evidence="6" id="KW-0670">Pyruvate</keyword>
<organism evidence="6 7">
    <name type="scientific">Hyphomonas atlantica</name>
    <dbReference type="NCBI Taxonomy" id="1280948"/>
    <lineage>
        <taxon>Bacteria</taxon>
        <taxon>Pseudomonadati</taxon>
        <taxon>Pseudomonadota</taxon>
        <taxon>Alphaproteobacteria</taxon>
        <taxon>Hyphomonadales</taxon>
        <taxon>Hyphomonadaceae</taxon>
        <taxon>Hyphomonas</taxon>
    </lineage>
</organism>
<dbReference type="GO" id="GO:0006099">
    <property type="term" value="P:tricarboxylic acid cycle"/>
    <property type="evidence" value="ECO:0007669"/>
    <property type="project" value="InterPro"/>
</dbReference>
<dbReference type="SUPFAM" id="SSF51621">
    <property type="entry name" value="Phosphoenolpyruvate/pyruvate domain"/>
    <property type="match status" value="1"/>
</dbReference>
<protein>
    <recommendedName>
        <fullName evidence="2">Phosphoenolpyruvate carboxylase</fullName>
    </recommendedName>
</protein>
<dbReference type="Pfam" id="PF00311">
    <property type="entry name" value="PEPcase"/>
    <property type="match status" value="1"/>
</dbReference>
<comment type="catalytic activity">
    <reaction evidence="3">
        <text>oxaloacetate + phosphate = phosphoenolpyruvate + hydrogencarbonate</text>
        <dbReference type="Rhea" id="RHEA:28370"/>
        <dbReference type="ChEBI" id="CHEBI:16452"/>
        <dbReference type="ChEBI" id="CHEBI:17544"/>
        <dbReference type="ChEBI" id="CHEBI:43474"/>
        <dbReference type="ChEBI" id="CHEBI:58702"/>
        <dbReference type="EC" id="4.1.1.31"/>
    </reaction>
</comment>
<dbReference type="Proteomes" id="UP000263957">
    <property type="component" value="Unassembled WGS sequence"/>
</dbReference>
<evidence type="ECO:0000256" key="5">
    <source>
        <dbReference type="PROSITE-ProRule" id="PRU10112"/>
    </source>
</evidence>
<gene>
    <name evidence="6" type="ORF">DD728_15920</name>
</gene>
<dbReference type="PROSITE" id="PS00781">
    <property type="entry name" value="PEPCASE_1"/>
    <property type="match status" value="1"/>
</dbReference>
<dbReference type="InterPro" id="IPR015813">
    <property type="entry name" value="Pyrv/PenolPyrv_kinase-like_dom"/>
</dbReference>
<dbReference type="InterPro" id="IPR018129">
    <property type="entry name" value="PEP_COase_Lys_AS"/>
</dbReference>
<evidence type="ECO:0000256" key="4">
    <source>
        <dbReference type="PROSITE-ProRule" id="PRU10111"/>
    </source>
</evidence>
<comment type="caution">
    <text evidence="6">The sequence shown here is derived from an EMBL/GenBank/DDBJ whole genome shotgun (WGS) entry which is preliminary data.</text>
</comment>
<reference evidence="6 7" key="1">
    <citation type="journal article" date="2018" name="Nat. Biotechnol.">
        <title>A standardized bacterial taxonomy based on genome phylogeny substantially revises the tree of life.</title>
        <authorList>
            <person name="Parks D.H."/>
            <person name="Chuvochina M."/>
            <person name="Waite D.W."/>
            <person name="Rinke C."/>
            <person name="Skarshewski A."/>
            <person name="Chaumeil P.A."/>
            <person name="Hugenholtz P."/>
        </authorList>
    </citation>
    <scope>NUCLEOTIDE SEQUENCE [LARGE SCALE GENOMIC DNA]</scope>
    <source>
        <strain evidence="6">UBA10378</strain>
    </source>
</reference>
<sequence length="712" mass="79102">MQKSKDLPLQEDIRWLGRLLGETVRDQQGETVFNLIETIRRTSVQFHREDDLQAKQALEDILLSLDPTSAVQVIRAFSYFSHLANIAEDHHHIRRTRHHAIAGSKPRRGTIANALSRAAKAGHSAADLKAFFDAAQISPVLTAHPTEVRRRSMMRREIAIADLLVRREQSDLTPDERREAEDRIARTVLALWQTNLLRQTRLDVMDEVTNGLSYFDHTFFRELPRLYTALEDSLAAMGADVETAPLASFLTIGSWIGGDRDGNPFVDAGILRETLRRQSACALNFYLEEIHKLGNELPLSSLIVDVSAELAAFAGQSPDTSPHRQVEPYRRALSWIYARLAATQKHLNDTAALLPALADVEPYAGPGELQADLRIIHQSLAENGSRALTRGRLRSLRRAVDCFGFHLARLDLRQGSDVHAATLNELFEVAEPGTDYDALDEDDRRKVLVAELRARRPLILPRHPYSEQTAKELAILQGARHGLDTYGADAIRTAIVSNTRDASDILGLAVLLKEAGLIDEDGRSSVNLVPLFETIDDLRRAIDIMDALLSIPEYRRLIDSRDGLQEIMLGYSDSNKDGGYVTSGWELYKAEVGLVALCQRHGVKLRLFHGRGGSVGRGGGPSFDAILAQPVGAVDGQIRLTEQGEIISSKYTNPEVCRRNLEIHTAATLEASLLHPVKDRVPEKFTAAMDRLSSLAFDAYRALVFETPGFDA</sequence>
<dbReference type="PROSITE" id="PS00393">
    <property type="entry name" value="PEPCASE_2"/>
    <property type="match status" value="1"/>
</dbReference>
<dbReference type="PANTHER" id="PTHR30523:SF6">
    <property type="entry name" value="PHOSPHOENOLPYRUVATE CARBOXYLASE"/>
    <property type="match status" value="1"/>
</dbReference>
<accession>A0A356W9J8</accession>
<evidence type="ECO:0000313" key="6">
    <source>
        <dbReference type="EMBL" id="HBQ50334.1"/>
    </source>
</evidence>
<dbReference type="GO" id="GO:0015977">
    <property type="term" value="P:carbon fixation"/>
    <property type="evidence" value="ECO:0007669"/>
    <property type="project" value="InterPro"/>
</dbReference>
<dbReference type="GO" id="GO:0005829">
    <property type="term" value="C:cytosol"/>
    <property type="evidence" value="ECO:0007669"/>
    <property type="project" value="TreeGrafter"/>
</dbReference>
<dbReference type="GO" id="GO:0008964">
    <property type="term" value="F:phosphoenolpyruvate carboxylase activity"/>
    <property type="evidence" value="ECO:0007669"/>
    <property type="project" value="UniProtKB-EC"/>
</dbReference>
<evidence type="ECO:0000256" key="1">
    <source>
        <dbReference type="ARBA" id="ARBA00003670"/>
    </source>
</evidence>
<evidence type="ECO:0000313" key="7">
    <source>
        <dbReference type="Proteomes" id="UP000263957"/>
    </source>
</evidence>
<comment type="function">
    <text evidence="1">Forms oxaloacetate, a four-carbon dicarboxylic acid source for the tricarboxylic acid cycle.</text>
</comment>
<feature type="active site" evidence="4">
    <location>
        <position position="144"/>
    </location>
</feature>
<dbReference type="InterPro" id="IPR021135">
    <property type="entry name" value="PEP_COase"/>
</dbReference>
<dbReference type="AlphaFoldDB" id="A0A356W9J8"/>
<evidence type="ECO:0000256" key="2">
    <source>
        <dbReference type="ARBA" id="ARBA00022419"/>
    </source>
</evidence>
<name>A0A356W9J8_9PROT</name>
<evidence type="ECO:0000256" key="3">
    <source>
        <dbReference type="ARBA" id="ARBA00048995"/>
    </source>
</evidence>
<dbReference type="NCBIfam" id="NF000584">
    <property type="entry name" value="PRK00009.1"/>
    <property type="match status" value="1"/>
</dbReference>
<dbReference type="PRINTS" id="PR00150">
    <property type="entry name" value="PEPCARBXLASE"/>
</dbReference>
<dbReference type="PANTHER" id="PTHR30523">
    <property type="entry name" value="PHOSPHOENOLPYRUVATE CARBOXYLASE"/>
    <property type="match status" value="1"/>
</dbReference>
<dbReference type="InterPro" id="IPR033129">
    <property type="entry name" value="PEPCASE_His_AS"/>
</dbReference>
<dbReference type="Gene3D" id="1.20.1440.90">
    <property type="entry name" value="Phosphoenolpyruvate/pyruvate domain"/>
    <property type="match status" value="1"/>
</dbReference>